<accession>A0A2A8CWC1</accession>
<dbReference type="InterPro" id="IPR014790">
    <property type="entry name" value="MutL_C"/>
</dbReference>
<organism evidence="9 10">
    <name type="scientific">Longibacter salinarum</name>
    <dbReference type="NCBI Taxonomy" id="1850348"/>
    <lineage>
        <taxon>Bacteria</taxon>
        <taxon>Pseudomonadati</taxon>
        <taxon>Rhodothermota</taxon>
        <taxon>Rhodothermia</taxon>
        <taxon>Rhodothermales</taxon>
        <taxon>Salisaetaceae</taxon>
        <taxon>Longibacter</taxon>
    </lineage>
</organism>
<dbReference type="Gene3D" id="3.30.1370.100">
    <property type="entry name" value="MutL, C-terminal domain, regulatory subdomain"/>
    <property type="match status" value="1"/>
</dbReference>
<proteinExistence type="inferred from homology"/>
<dbReference type="GO" id="GO:0005524">
    <property type="term" value="F:ATP binding"/>
    <property type="evidence" value="ECO:0007669"/>
    <property type="project" value="InterPro"/>
</dbReference>
<dbReference type="Gene3D" id="3.30.230.10">
    <property type="match status" value="1"/>
</dbReference>
<keyword evidence="3 5" id="KW-0227">DNA damage</keyword>
<dbReference type="GO" id="GO:0016887">
    <property type="term" value="F:ATP hydrolysis activity"/>
    <property type="evidence" value="ECO:0007669"/>
    <property type="project" value="InterPro"/>
</dbReference>
<dbReference type="InterPro" id="IPR002099">
    <property type="entry name" value="MutL/Mlh/PMS"/>
</dbReference>
<dbReference type="Pfam" id="PF13589">
    <property type="entry name" value="HATPase_c_3"/>
    <property type="match status" value="1"/>
</dbReference>
<dbReference type="Pfam" id="PF08676">
    <property type="entry name" value="MutL_C"/>
    <property type="match status" value="1"/>
</dbReference>
<feature type="region of interest" description="Disordered" evidence="6">
    <location>
        <begin position="331"/>
        <end position="459"/>
    </location>
</feature>
<dbReference type="GO" id="GO:0140664">
    <property type="term" value="F:ATP-dependent DNA damage sensor activity"/>
    <property type="evidence" value="ECO:0007669"/>
    <property type="project" value="InterPro"/>
</dbReference>
<dbReference type="InterPro" id="IPR037198">
    <property type="entry name" value="MutL_C_sf"/>
</dbReference>
<dbReference type="InterPro" id="IPR036890">
    <property type="entry name" value="HATPase_C_sf"/>
</dbReference>
<evidence type="ECO:0000313" key="10">
    <source>
        <dbReference type="Proteomes" id="UP000220102"/>
    </source>
</evidence>
<evidence type="ECO:0000256" key="1">
    <source>
        <dbReference type="ARBA" id="ARBA00006082"/>
    </source>
</evidence>
<dbReference type="Gene3D" id="3.30.565.10">
    <property type="entry name" value="Histidine kinase-like ATPase, C-terminal domain"/>
    <property type="match status" value="1"/>
</dbReference>
<keyword evidence="4 5" id="KW-0234">DNA repair</keyword>
<dbReference type="EMBL" id="PDEQ01000006">
    <property type="protein sequence ID" value="PEN12992.1"/>
    <property type="molecule type" value="Genomic_DNA"/>
</dbReference>
<evidence type="ECO:0000256" key="3">
    <source>
        <dbReference type="ARBA" id="ARBA00022763"/>
    </source>
</evidence>
<feature type="domain" description="DNA mismatch repair protein S5" evidence="8">
    <location>
        <begin position="210"/>
        <end position="329"/>
    </location>
</feature>
<feature type="domain" description="MutL C-terminal dimerisation" evidence="7">
    <location>
        <begin position="479"/>
        <end position="622"/>
    </location>
</feature>
<comment type="function">
    <text evidence="5">This protein is involved in the repair of mismatches in DNA. It is required for dam-dependent methyl-directed DNA mismatch repair. May act as a 'molecular matchmaker', a protein that promotes the formation of a stable complex between two or more DNA-binding proteins in an ATP-dependent manner without itself being part of a final effector complex.</text>
</comment>
<dbReference type="GO" id="GO:0032300">
    <property type="term" value="C:mismatch repair complex"/>
    <property type="evidence" value="ECO:0007669"/>
    <property type="project" value="InterPro"/>
</dbReference>
<dbReference type="SUPFAM" id="SSF118116">
    <property type="entry name" value="DNA mismatch repair protein MutL"/>
    <property type="match status" value="1"/>
</dbReference>
<dbReference type="PANTHER" id="PTHR10073">
    <property type="entry name" value="DNA MISMATCH REPAIR PROTEIN MLH, PMS, MUTL"/>
    <property type="match status" value="1"/>
</dbReference>
<dbReference type="SMART" id="SM01340">
    <property type="entry name" value="DNA_mis_repair"/>
    <property type="match status" value="1"/>
</dbReference>
<dbReference type="GO" id="GO:0006298">
    <property type="term" value="P:mismatch repair"/>
    <property type="evidence" value="ECO:0007669"/>
    <property type="project" value="UniProtKB-UniRule"/>
</dbReference>
<dbReference type="GO" id="GO:0030983">
    <property type="term" value="F:mismatched DNA binding"/>
    <property type="evidence" value="ECO:0007669"/>
    <property type="project" value="InterPro"/>
</dbReference>
<dbReference type="PANTHER" id="PTHR10073:SF12">
    <property type="entry name" value="DNA MISMATCH REPAIR PROTEIN MLH1"/>
    <property type="match status" value="1"/>
</dbReference>
<evidence type="ECO:0000313" key="9">
    <source>
        <dbReference type="EMBL" id="PEN12992.1"/>
    </source>
</evidence>
<reference evidence="9 10" key="1">
    <citation type="submission" date="2017-10" db="EMBL/GenBank/DDBJ databases">
        <title>Draft genome of Longibacter Salinarum.</title>
        <authorList>
            <person name="Goh K.M."/>
            <person name="Shamsir M.S."/>
            <person name="Lim S.W."/>
        </authorList>
    </citation>
    <scope>NUCLEOTIDE SEQUENCE [LARGE SCALE GENOMIC DNA]</scope>
    <source>
        <strain evidence="9 10">KCTC 52045</strain>
    </source>
</reference>
<dbReference type="CDD" id="cd00782">
    <property type="entry name" value="MutL_Trans"/>
    <property type="match status" value="1"/>
</dbReference>
<dbReference type="InterPro" id="IPR038973">
    <property type="entry name" value="MutL/Mlh/Pms-like"/>
</dbReference>
<dbReference type="InterPro" id="IPR014762">
    <property type="entry name" value="DNA_mismatch_repair_CS"/>
</dbReference>
<evidence type="ECO:0000256" key="6">
    <source>
        <dbReference type="SAM" id="MobiDB-lite"/>
    </source>
</evidence>
<name>A0A2A8CWC1_9BACT</name>
<dbReference type="Proteomes" id="UP000220102">
    <property type="component" value="Unassembled WGS sequence"/>
</dbReference>
<evidence type="ECO:0000259" key="7">
    <source>
        <dbReference type="SMART" id="SM00853"/>
    </source>
</evidence>
<dbReference type="InterPro" id="IPR020568">
    <property type="entry name" value="Ribosomal_Su5_D2-typ_SF"/>
</dbReference>
<sequence>MSDTLANKIAAGEVVQRPASVAKELIENAVDAGASSIDLIIKDAGSTLVQVIDDGCGMSRADARRCFDRHATSKIRSIEDLDRIRTLGFRGEALASIASISQVDLKTKRVEDDVGTDVRVEGGDVVHVQPCAAPNGTSIAVRNLFYNVPARRNFLKTPATELKHLTDTFRFLSLAHPGIAFRMEHKDRSLYDLPSISTDGGPLAALRQRVVDLMELDDDRSLLNVEDEASQVSVRGLVIDPTAGRRKKKGDQFLFVNERYVEDRYLSHAVRKAYGDLLPEKAFPFFALFLEMDPRRVDVNVHPTKAEVKFEDESGIYGFLKSAVRQALATANHTPRFQSGRTDLSSASRSSDESASRSGGTSSPSSAPDSDTSDDESSRPRFRGTPTSFQPRSGGGGASGESRSRRRKTFRSADSLDEASSGSEGGPSGSGTRRRSPGGSPSTDHTRSSPSRDASDAQAGELTHELYRQPEDGEASIGPVWSLHGQYLITPTEHGLLMIDQRAAHVRVLYEQALGQLRSDGSGESQQLLFPQTVELDSVEDAMIDDWMPELKALGFDLERLSGRTVQVRGVPVHVRGEDESTILQTVMDQLREGTSLPAEERKEHIAKTLAHQSAVQRGQELSREERRSLIRRLMSCEMPYADPSGTPTTLDVSMEEIEQRFRQ</sequence>
<dbReference type="InterPro" id="IPR042120">
    <property type="entry name" value="MutL_C_dimsub"/>
</dbReference>
<dbReference type="InterPro" id="IPR014721">
    <property type="entry name" value="Ribsml_uS5_D2-typ_fold_subgr"/>
</dbReference>
<keyword evidence="10" id="KW-1185">Reference proteome</keyword>
<feature type="compositionally biased region" description="Low complexity" evidence="6">
    <location>
        <begin position="356"/>
        <end position="370"/>
    </location>
</feature>
<protein>
    <recommendedName>
        <fullName evidence="2 5">DNA mismatch repair protein MutL</fullName>
    </recommendedName>
</protein>
<dbReference type="InterPro" id="IPR013507">
    <property type="entry name" value="DNA_mismatch_S5_2-like"/>
</dbReference>
<evidence type="ECO:0000259" key="8">
    <source>
        <dbReference type="SMART" id="SM01340"/>
    </source>
</evidence>
<dbReference type="InterPro" id="IPR042121">
    <property type="entry name" value="MutL_C_regsub"/>
</dbReference>
<dbReference type="CDD" id="cd16926">
    <property type="entry name" value="HATPase_MutL-MLH-PMS-like"/>
    <property type="match status" value="1"/>
</dbReference>
<dbReference type="PROSITE" id="PS00058">
    <property type="entry name" value="DNA_MISMATCH_REPAIR_1"/>
    <property type="match status" value="1"/>
</dbReference>
<dbReference type="FunFam" id="3.30.565.10:FF:000003">
    <property type="entry name" value="DNA mismatch repair endonuclease MutL"/>
    <property type="match status" value="1"/>
</dbReference>
<evidence type="ECO:0000256" key="5">
    <source>
        <dbReference type="HAMAP-Rule" id="MF_00149"/>
    </source>
</evidence>
<dbReference type="HAMAP" id="MF_00149">
    <property type="entry name" value="DNA_mis_repair"/>
    <property type="match status" value="1"/>
</dbReference>
<gene>
    <name evidence="5" type="primary">mutL</name>
    <name evidence="9" type="ORF">CRI94_13155</name>
</gene>
<dbReference type="AlphaFoldDB" id="A0A2A8CWC1"/>
<feature type="compositionally biased region" description="Low complexity" evidence="6">
    <location>
        <begin position="339"/>
        <end position="349"/>
    </location>
</feature>
<dbReference type="SUPFAM" id="SSF54211">
    <property type="entry name" value="Ribosomal protein S5 domain 2-like"/>
    <property type="match status" value="1"/>
</dbReference>
<comment type="caution">
    <text evidence="9">The sequence shown here is derived from an EMBL/GenBank/DDBJ whole genome shotgun (WGS) entry which is preliminary data.</text>
</comment>
<dbReference type="InterPro" id="IPR020667">
    <property type="entry name" value="DNA_mismatch_repair_MutL"/>
</dbReference>
<dbReference type="OrthoDB" id="9763467at2"/>
<dbReference type="SUPFAM" id="SSF55874">
    <property type="entry name" value="ATPase domain of HSP90 chaperone/DNA topoisomerase II/histidine kinase"/>
    <property type="match status" value="1"/>
</dbReference>
<comment type="similarity">
    <text evidence="1 5">Belongs to the DNA mismatch repair MutL/HexB family.</text>
</comment>
<evidence type="ECO:0000256" key="2">
    <source>
        <dbReference type="ARBA" id="ARBA00021975"/>
    </source>
</evidence>
<dbReference type="Pfam" id="PF01119">
    <property type="entry name" value="DNA_mis_repair"/>
    <property type="match status" value="1"/>
</dbReference>
<dbReference type="Gene3D" id="3.30.1540.20">
    <property type="entry name" value="MutL, C-terminal domain, dimerisation subdomain"/>
    <property type="match status" value="1"/>
</dbReference>
<dbReference type="SMART" id="SM00853">
    <property type="entry name" value="MutL_C"/>
    <property type="match status" value="1"/>
</dbReference>
<dbReference type="NCBIfam" id="TIGR00585">
    <property type="entry name" value="mutl"/>
    <property type="match status" value="1"/>
</dbReference>
<evidence type="ECO:0000256" key="4">
    <source>
        <dbReference type="ARBA" id="ARBA00023204"/>
    </source>
</evidence>